<gene>
    <name evidence="3" type="ORF">FE784_27380</name>
</gene>
<dbReference type="Proteomes" id="UP000307943">
    <property type="component" value="Unassembled WGS sequence"/>
</dbReference>
<feature type="transmembrane region" description="Helical" evidence="1">
    <location>
        <begin position="37"/>
        <end position="59"/>
    </location>
</feature>
<dbReference type="Pfam" id="PF06713">
    <property type="entry name" value="bPH_4"/>
    <property type="match status" value="1"/>
</dbReference>
<keyword evidence="1" id="KW-0472">Membrane</keyword>
<dbReference type="RefSeq" id="WP_139605435.1">
    <property type="nucleotide sequence ID" value="NZ_VDCQ01000048.1"/>
</dbReference>
<organism evidence="3 4">
    <name type="scientific">Paenibacillus hemerocallicola</name>
    <dbReference type="NCBI Taxonomy" id="1172614"/>
    <lineage>
        <taxon>Bacteria</taxon>
        <taxon>Bacillati</taxon>
        <taxon>Bacillota</taxon>
        <taxon>Bacilli</taxon>
        <taxon>Bacillales</taxon>
        <taxon>Paenibacillaceae</taxon>
        <taxon>Paenibacillus</taxon>
    </lineage>
</organism>
<accession>A0A5C4T4P0</accession>
<evidence type="ECO:0000313" key="3">
    <source>
        <dbReference type="EMBL" id="TNJ63129.1"/>
    </source>
</evidence>
<dbReference type="EMBL" id="VDCQ01000048">
    <property type="protein sequence ID" value="TNJ63129.1"/>
    <property type="molecule type" value="Genomic_DNA"/>
</dbReference>
<sequence>MKFAPKRDAWLSLVMYFCIIALALAGASPWIIGGTGIIGGTLLSLFCLAIAGVTSWLWFGIDYALRDSELVIRTGFLTKVIPLDKIVSIKPIRSWQSGAAASGRSLEIRSNQYEAIHISPLDEQAFLKEFRLRCKHASIEERM</sequence>
<keyword evidence="1" id="KW-1133">Transmembrane helix</keyword>
<name>A0A5C4T4P0_9BACL</name>
<feature type="transmembrane region" description="Helical" evidence="1">
    <location>
        <begin position="9"/>
        <end position="31"/>
    </location>
</feature>
<evidence type="ECO:0000259" key="2">
    <source>
        <dbReference type="Pfam" id="PF06713"/>
    </source>
</evidence>
<protein>
    <recommendedName>
        <fullName evidence="2">Uncharacterized protein YyaB-like PH domain-containing protein</fullName>
    </recommendedName>
</protein>
<evidence type="ECO:0000313" key="4">
    <source>
        <dbReference type="Proteomes" id="UP000307943"/>
    </source>
</evidence>
<feature type="domain" description="Uncharacterized protein YyaB-like PH" evidence="2">
    <location>
        <begin position="62"/>
        <end position="131"/>
    </location>
</feature>
<reference evidence="3 4" key="1">
    <citation type="submission" date="2019-05" db="EMBL/GenBank/DDBJ databases">
        <title>We sequenced the genome of Paenibacillus hemerocallicola KCTC 33185 for further insight into its adaptation and study the phylogeny of Paenibacillus.</title>
        <authorList>
            <person name="Narsing Rao M.P."/>
        </authorList>
    </citation>
    <scope>NUCLEOTIDE SEQUENCE [LARGE SCALE GENOMIC DNA]</scope>
    <source>
        <strain evidence="3 4">KCTC 33185</strain>
    </source>
</reference>
<dbReference type="OrthoDB" id="6658731at2"/>
<keyword evidence="4" id="KW-1185">Reference proteome</keyword>
<comment type="caution">
    <text evidence="3">The sequence shown here is derived from an EMBL/GenBank/DDBJ whole genome shotgun (WGS) entry which is preliminary data.</text>
</comment>
<dbReference type="GO" id="GO:0030153">
    <property type="term" value="P:bacteriocin immunity"/>
    <property type="evidence" value="ECO:0007669"/>
    <property type="project" value="InterPro"/>
</dbReference>
<keyword evidence="1" id="KW-0812">Transmembrane</keyword>
<evidence type="ECO:0000256" key="1">
    <source>
        <dbReference type="SAM" id="Phobius"/>
    </source>
</evidence>
<dbReference type="InterPro" id="IPR009589">
    <property type="entry name" value="PH_YyaB-like"/>
</dbReference>
<dbReference type="AlphaFoldDB" id="A0A5C4T4P0"/>
<proteinExistence type="predicted"/>